<organism evidence="1 2">
    <name type="scientific">Moorena producens (strain JHB)</name>
    <dbReference type="NCBI Taxonomy" id="1454205"/>
    <lineage>
        <taxon>Bacteria</taxon>
        <taxon>Bacillati</taxon>
        <taxon>Cyanobacteriota</taxon>
        <taxon>Cyanophyceae</taxon>
        <taxon>Coleofasciculales</taxon>
        <taxon>Coleofasciculaceae</taxon>
        <taxon>Moorena</taxon>
    </lineage>
</organism>
<dbReference type="AlphaFoldDB" id="A0A1D9FUZ4"/>
<dbReference type="InterPro" id="IPR036291">
    <property type="entry name" value="NAD(P)-bd_dom_sf"/>
</dbReference>
<reference evidence="2" key="1">
    <citation type="submission" date="2016-10" db="EMBL/GenBank/DDBJ databases">
        <title>Comparative genomics uncovers the prolific and rare metabolic potential of the cyanobacterial genus Moorea.</title>
        <authorList>
            <person name="Leao T."/>
            <person name="Castelao G."/>
            <person name="Korobeynikov A."/>
            <person name="Monroe E.A."/>
            <person name="Podell S."/>
            <person name="Glukhov E."/>
            <person name="Allen E."/>
            <person name="Gerwick W.H."/>
            <person name="Gerwick L."/>
        </authorList>
    </citation>
    <scope>NUCLEOTIDE SEQUENCE [LARGE SCALE GENOMIC DNA]</scope>
    <source>
        <strain evidence="2">JHB</strain>
    </source>
</reference>
<proteinExistence type="predicted"/>
<protein>
    <submittedName>
        <fullName evidence="1">Uncharacterized protein</fullName>
    </submittedName>
</protein>
<evidence type="ECO:0000313" key="1">
    <source>
        <dbReference type="EMBL" id="AOY79167.1"/>
    </source>
</evidence>
<sequence>MNPENPQNKLDKTTTKSLNQTTKPSQFIQLEQRSLLSLFALGKLASVDAAALGYIPMSFLKQTSLSRDQILEDWFDNLAMWYCIMQTQLGRIGCLILPIFEDRLYRDSQKLLQLSVEALEMAGRIGAKTVSLTGLIPSATDYGRAIVKAIEGRNDLPKITTGHATTCATVVLTIKKILQVSHRSLEQEKVAFIGLGSVGISTLSLMLRSLPHPTVIILCDVYSKREFMEKIEQELVSAYGFQGQIRIAPSASELPPEIYDASLIIGATNVPDILDINRLKPGTLIVDDSGPHCFSSALAIKRFEQQKDILFTEGGMLQAPHPIETVIYLPKAIDNSIDKHLWQGYSRQTNPLDITGCVMSSLLSSRFDDMEPTVGFLNLETSFQHYQGLEQFGFQAADLHCDGYVLQIK</sequence>
<accession>A0A1D9FUZ4</accession>
<name>A0A1D9FUZ4_MOOP1</name>
<dbReference type="Proteomes" id="UP000176944">
    <property type="component" value="Chromosome"/>
</dbReference>
<dbReference type="SUPFAM" id="SSF51735">
    <property type="entry name" value="NAD(P)-binding Rossmann-fold domains"/>
    <property type="match status" value="1"/>
</dbReference>
<gene>
    <name evidence="1" type="ORF">BJP36_03805</name>
</gene>
<dbReference type="Gene3D" id="3.40.50.720">
    <property type="entry name" value="NAD(P)-binding Rossmann-like Domain"/>
    <property type="match status" value="1"/>
</dbReference>
<dbReference type="EMBL" id="CP017708">
    <property type="protein sequence ID" value="AOY79167.1"/>
    <property type="molecule type" value="Genomic_DNA"/>
</dbReference>
<evidence type="ECO:0000313" key="2">
    <source>
        <dbReference type="Proteomes" id="UP000176944"/>
    </source>
</evidence>